<comment type="caution">
    <text evidence="3">The sequence shown here is derived from an EMBL/GenBank/DDBJ whole genome shotgun (WGS) entry which is preliminary data.</text>
</comment>
<organism evidence="3 4">
    <name type="scientific">Paralvinella palmiformis</name>
    <dbReference type="NCBI Taxonomy" id="53620"/>
    <lineage>
        <taxon>Eukaryota</taxon>
        <taxon>Metazoa</taxon>
        <taxon>Spiralia</taxon>
        <taxon>Lophotrochozoa</taxon>
        <taxon>Annelida</taxon>
        <taxon>Polychaeta</taxon>
        <taxon>Sedentaria</taxon>
        <taxon>Canalipalpata</taxon>
        <taxon>Terebellida</taxon>
        <taxon>Terebelliformia</taxon>
        <taxon>Alvinellidae</taxon>
        <taxon>Paralvinella</taxon>
    </lineage>
</organism>
<evidence type="ECO:0000313" key="4">
    <source>
        <dbReference type="Proteomes" id="UP001208570"/>
    </source>
</evidence>
<evidence type="ECO:0000259" key="2">
    <source>
        <dbReference type="PROSITE" id="PS50229"/>
    </source>
</evidence>
<dbReference type="Gene3D" id="2.30.29.30">
    <property type="entry name" value="Pleckstrin-homology domain (PH domain)/Phosphotyrosine-binding domain (PTB)"/>
    <property type="match status" value="1"/>
</dbReference>
<dbReference type="AlphaFoldDB" id="A0AAD9K267"/>
<feature type="compositionally biased region" description="Polar residues" evidence="1">
    <location>
        <begin position="457"/>
        <end position="471"/>
    </location>
</feature>
<dbReference type="InterPro" id="IPR000697">
    <property type="entry name" value="WH1/EVH1_dom"/>
</dbReference>
<gene>
    <name evidence="3" type="ORF">LSH36_92g02035</name>
</gene>
<dbReference type="InterPro" id="IPR011993">
    <property type="entry name" value="PH-like_dom_sf"/>
</dbReference>
<dbReference type="Proteomes" id="UP001208570">
    <property type="component" value="Unassembled WGS sequence"/>
</dbReference>
<feature type="region of interest" description="Disordered" evidence="1">
    <location>
        <begin position="192"/>
        <end position="237"/>
    </location>
</feature>
<feature type="compositionally biased region" description="Low complexity" evidence="1">
    <location>
        <begin position="439"/>
        <end position="456"/>
    </location>
</feature>
<protein>
    <recommendedName>
        <fullName evidence="2">WH1 domain-containing protein</fullName>
    </recommendedName>
</protein>
<dbReference type="InterPro" id="IPR039142">
    <property type="entry name" value="NRF1/Ewg"/>
</dbReference>
<dbReference type="GO" id="GO:0006357">
    <property type="term" value="P:regulation of transcription by RNA polymerase II"/>
    <property type="evidence" value="ECO:0007669"/>
    <property type="project" value="InterPro"/>
</dbReference>
<dbReference type="EMBL" id="JAODUP010000092">
    <property type="protein sequence ID" value="KAK2162748.1"/>
    <property type="molecule type" value="Genomic_DNA"/>
</dbReference>
<feature type="compositionally biased region" description="Polar residues" evidence="1">
    <location>
        <begin position="211"/>
        <end position="226"/>
    </location>
</feature>
<dbReference type="GO" id="GO:0003700">
    <property type="term" value="F:DNA-binding transcription factor activity"/>
    <property type="evidence" value="ECO:0007669"/>
    <property type="project" value="InterPro"/>
</dbReference>
<feature type="domain" description="WH1" evidence="2">
    <location>
        <begin position="257"/>
        <end position="386"/>
    </location>
</feature>
<feature type="region of interest" description="Disordered" evidence="1">
    <location>
        <begin position="146"/>
        <end position="171"/>
    </location>
</feature>
<name>A0AAD9K267_9ANNE</name>
<evidence type="ECO:0000256" key="1">
    <source>
        <dbReference type="SAM" id="MobiDB-lite"/>
    </source>
</evidence>
<feature type="region of interest" description="Disordered" evidence="1">
    <location>
        <begin position="436"/>
        <end position="471"/>
    </location>
</feature>
<reference evidence="3" key="1">
    <citation type="journal article" date="2023" name="Mol. Biol. Evol.">
        <title>Third-Generation Sequencing Reveals the Adaptive Role of the Epigenome in Three Deep-Sea Polychaetes.</title>
        <authorList>
            <person name="Perez M."/>
            <person name="Aroh O."/>
            <person name="Sun Y."/>
            <person name="Lan Y."/>
            <person name="Juniper S.K."/>
            <person name="Young C.R."/>
            <person name="Angers B."/>
            <person name="Qian P.Y."/>
        </authorList>
    </citation>
    <scope>NUCLEOTIDE SEQUENCE</scope>
    <source>
        <strain evidence="3">P08H-3</strain>
    </source>
</reference>
<sequence>MASRAVAHDNTGTGGKTMSGDAWRLSRIDEELEKLHFSSGRNAGPVVLPGAKAGTLPRRNTHTQAWDNNIYGLDDSYCGGELYNNSSSTPNLDNTDDIYSKAVVKPAYSGDKLLDSKQAVKFLTGKYDSLGRVKPSSVLAGAGLTTSGQLGVGDASPGSQFDGSDFPPPPPPECLAHMEDFRVGEQAPHFSSKTLPAYEPDLPPAPEPSGLSFSSLRTPKQQSSYGEPSYHHQQGECPAHVPPLIEQELLQVEMFYRSHKTDVFVCQSLANLYFGNIRSSGSPARSVCHIDSGQWQFFKSGIPVLVLDSGQSRRKRKLNIILAERGTGFTLWRDTMNHLTNYTSPQSTFHTMHLSSDHTKLAGFRFVDASAAVDFYHRIFKLVSDPNDDVLNLSGANKGKKNAKHKDKKKYKAPTKADISTPCCFTHITKLDRADDVAARSASSSGSSMQRSLPSSPQHSTAHGNMTASFS</sequence>
<dbReference type="PANTHER" id="PTHR20338">
    <property type="entry name" value="NUCLEAR RESPIRATORY FACTOR 1"/>
    <property type="match status" value="1"/>
</dbReference>
<feature type="region of interest" description="Disordered" evidence="1">
    <location>
        <begin position="1"/>
        <end position="22"/>
    </location>
</feature>
<accession>A0AAD9K267</accession>
<dbReference type="PROSITE" id="PS50229">
    <property type="entry name" value="WH1"/>
    <property type="match status" value="1"/>
</dbReference>
<evidence type="ECO:0000313" key="3">
    <source>
        <dbReference type="EMBL" id="KAK2162748.1"/>
    </source>
</evidence>
<feature type="compositionally biased region" description="Basic residues" evidence="1">
    <location>
        <begin position="398"/>
        <end position="413"/>
    </location>
</feature>
<proteinExistence type="predicted"/>
<keyword evidence="4" id="KW-1185">Reference proteome</keyword>
<feature type="region of interest" description="Disordered" evidence="1">
    <location>
        <begin position="394"/>
        <end position="414"/>
    </location>
</feature>